<evidence type="ECO:0000256" key="3">
    <source>
        <dbReference type="ARBA" id="ARBA00022833"/>
    </source>
</evidence>
<accession>A0ABD3UWX1</accession>
<reference evidence="9 10" key="1">
    <citation type="submission" date="2024-11" db="EMBL/GenBank/DDBJ databases">
        <title>Chromosome-level genome assembly of the freshwater bivalve Anodonta woodiana.</title>
        <authorList>
            <person name="Chen X."/>
        </authorList>
    </citation>
    <scope>NUCLEOTIDE SEQUENCE [LARGE SCALE GENOMIC DNA]</scope>
    <source>
        <strain evidence="9">MN2024</strain>
        <tissue evidence="9">Gills</tissue>
    </source>
</reference>
<gene>
    <name evidence="9" type="ORF">ACJMK2_016345</name>
</gene>
<evidence type="ECO:0000313" key="10">
    <source>
        <dbReference type="Proteomes" id="UP001634394"/>
    </source>
</evidence>
<proteinExistence type="predicted"/>
<comment type="caution">
    <text evidence="9">The sequence shown here is derived from an EMBL/GenBank/DDBJ whole genome shotgun (WGS) entry which is preliminary data.</text>
</comment>
<dbReference type="PROSITE" id="PS50089">
    <property type="entry name" value="ZF_RING_2"/>
    <property type="match status" value="1"/>
</dbReference>
<evidence type="ECO:0000256" key="1">
    <source>
        <dbReference type="ARBA" id="ARBA00022723"/>
    </source>
</evidence>
<evidence type="ECO:0000259" key="8">
    <source>
        <dbReference type="PROSITE" id="PS50119"/>
    </source>
</evidence>
<name>A0ABD3UWX1_SINWO</name>
<feature type="coiled-coil region" evidence="5">
    <location>
        <begin position="204"/>
        <end position="231"/>
    </location>
</feature>
<dbReference type="InterPro" id="IPR047153">
    <property type="entry name" value="TRIM45/56/19-like"/>
</dbReference>
<sequence length="443" mass="50981">MAEASNQSMKCPLCLESFRLPKVLDCFHTFCEGCLSTSPFVKKYLKGKHIFECPVCQTPILAPTEDETQDRWASNMPINYRILSFMNEKGLESVDTVLCQPCQAGGKTQTSVAFCVDCSEYLCRSCRQNHKLFKISKDHVITDESAAENQNHEPDSEYPAVCHIHKKPFVYYCSDHKIICCVQCIPEGHRKCTKINDIEDLAKSVSENDRLKEVQEKLEILKADFQKIQEQREENLKIVDEQKKNIQKSIETWRKNLIKKVKELEKSALERLEEVHQDVTTELGNRLKECKSVIAAVEVSSFMLEEATKIKNEKQLFISLAQVSKQADSYSATLQSLYDRAFELSVGYAIKKEVELFYGADSLGDTNKESKSMYLTFGSINENEMLKSMESFREYENKLSASDSEDENVKKKFSVQKPSKMRSKSESVPRYKEFKFRELDDHL</sequence>
<evidence type="ECO:0000256" key="2">
    <source>
        <dbReference type="ARBA" id="ARBA00022771"/>
    </source>
</evidence>
<keyword evidence="2 4" id="KW-0863">Zinc-finger</keyword>
<dbReference type="InterPro" id="IPR013083">
    <property type="entry name" value="Znf_RING/FYVE/PHD"/>
</dbReference>
<dbReference type="SUPFAM" id="SSF57850">
    <property type="entry name" value="RING/U-box"/>
    <property type="match status" value="1"/>
</dbReference>
<dbReference type="Gene3D" id="3.30.40.10">
    <property type="entry name" value="Zinc/RING finger domain, C3HC4 (zinc finger)"/>
    <property type="match status" value="1"/>
</dbReference>
<keyword evidence="5" id="KW-0175">Coiled coil</keyword>
<dbReference type="AlphaFoldDB" id="A0ABD3UWX1"/>
<evidence type="ECO:0000256" key="4">
    <source>
        <dbReference type="PROSITE-ProRule" id="PRU00024"/>
    </source>
</evidence>
<evidence type="ECO:0000259" key="7">
    <source>
        <dbReference type="PROSITE" id="PS50089"/>
    </source>
</evidence>
<evidence type="ECO:0000313" key="9">
    <source>
        <dbReference type="EMBL" id="KAL3852727.1"/>
    </source>
</evidence>
<keyword evidence="1" id="KW-0479">Metal-binding</keyword>
<dbReference type="PROSITE" id="PS50119">
    <property type="entry name" value="ZF_BBOX"/>
    <property type="match status" value="1"/>
</dbReference>
<keyword evidence="3" id="KW-0862">Zinc</keyword>
<dbReference type="InterPro" id="IPR001841">
    <property type="entry name" value="Znf_RING"/>
</dbReference>
<evidence type="ECO:0000256" key="5">
    <source>
        <dbReference type="SAM" id="Coils"/>
    </source>
</evidence>
<feature type="domain" description="B box-type" evidence="8">
    <location>
        <begin position="94"/>
        <end position="144"/>
    </location>
</feature>
<dbReference type="SMART" id="SM00184">
    <property type="entry name" value="RING"/>
    <property type="match status" value="1"/>
</dbReference>
<dbReference type="InterPro" id="IPR017907">
    <property type="entry name" value="Znf_RING_CS"/>
</dbReference>
<dbReference type="GO" id="GO:0008270">
    <property type="term" value="F:zinc ion binding"/>
    <property type="evidence" value="ECO:0007669"/>
    <property type="project" value="UniProtKB-KW"/>
</dbReference>
<dbReference type="EMBL" id="JBJQND010000015">
    <property type="protein sequence ID" value="KAL3852727.1"/>
    <property type="molecule type" value="Genomic_DNA"/>
</dbReference>
<organism evidence="9 10">
    <name type="scientific">Sinanodonta woodiana</name>
    <name type="common">Chinese pond mussel</name>
    <name type="synonym">Anodonta woodiana</name>
    <dbReference type="NCBI Taxonomy" id="1069815"/>
    <lineage>
        <taxon>Eukaryota</taxon>
        <taxon>Metazoa</taxon>
        <taxon>Spiralia</taxon>
        <taxon>Lophotrochozoa</taxon>
        <taxon>Mollusca</taxon>
        <taxon>Bivalvia</taxon>
        <taxon>Autobranchia</taxon>
        <taxon>Heteroconchia</taxon>
        <taxon>Palaeoheterodonta</taxon>
        <taxon>Unionida</taxon>
        <taxon>Unionoidea</taxon>
        <taxon>Unionidae</taxon>
        <taxon>Unioninae</taxon>
        <taxon>Sinanodonta</taxon>
    </lineage>
</organism>
<dbReference type="Pfam" id="PF13445">
    <property type="entry name" value="zf-RING_UBOX"/>
    <property type="match status" value="1"/>
</dbReference>
<dbReference type="InterPro" id="IPR027370">
    <property type="entry name" value="Znf-RING_euk"/>
</dbReference>
<dbReference type="Gene3D" id="3.30.160.60">
    <property type="entry name" value="Classic Zinc Finger"/>
    <property type="match status" value="1"/>
</dbReference>
<dbReference type="PROSITE" id="PS00518">
    <property type="entry name" value="ZF_RING_1"/>
    <property type="match status" value="1"/>
</dbReference>
<feature type="compositionally biased region" description="Basic residues" evidence="6">
    <location>
        <begin position="411"/>
        <end position="422"/>
    </location>
</feature>
<dbReference type="PANTHER" id="PTHR25462:SF296">
    <property type="entry name" value="MEIOTIC P26, ISOFORM F"/>
    <property type="match status" value="1"/>
</dbReference>
<dbReference type="InterPro" id="IPR000315">
    <property type="entry name" value="Znf_B-box"/>
</dbReference>
<feature type="region of interest" description="Disordered" evidence="6">
    <location>
        <begin position="399"/>
        <end position="429"/>
    </location>
</feature>
<protein>
    <submittedName>
        <fullName evidence="9">Uncharacterized protein</fullName>
    </submittedName>
</protein>
<evidence type="ECO:0000256" key="6">
    <source>
        <dbReference type="SAM" id="MobiDB-lite"/>
    </source>
</evidence>
<dbReference type="Proteomes" id="UP001634394">
    <property type="component" value="Unassembled WGS sequence"/>
</dbReference>
<keyword evidence="10" id="KW-1185">Reference proteome</keyword>
<feature type="domain" description="RING-type" evidence="7">
    <location>
        <begin position="11"/>
        <end position="57"/>
    </location>
</feature>
<dbReference type="PANTHER" id="PTHR25462">
    <property type="entry name" value="BONUS, ISOFORM C-RELATED"/>
    <property type="match status" value="1"/>
</dbReference>